<dbReference type="EMBL" id="BARV01017404">
    <property type="protein sequence ID" value="GAI22945.1"/>
    <property type="molecule type" value="Genomic_DNA"/>
</dbReference>
<dbReference type="GO" id="GO:0009089">
    <property type="term" value="P:lysine biosynthetic process via diaminopimelate"/>
    <property type="evidence" value="ECO:0007669"/>
    <property type="project" value="InterPro"/>
</dbReference>
<accession>X1N7W7</accession>
<comment type="caution">
    <text evidence="3">The sequence shown here is derived from an EMBL/GenBank/DDBJ whole genome shotgun (WGS) entry which is preliminary data.</text>
</comment>
<evidence type="ECO:0000313" key="3">
    <source>
        <dbReference type="EMBL" id="GAI22945.1"/>
    </source>
</evidence>
<dbReference type="NCBIfam" id="TIGR00652">
    <property type="entry name" value="DapF"/>
    <property type="match status" value="1"/>
</dbReference>
<dbReference type="PANTHER" id="PTHR31689:SF0">
    <property type="entry name" value="DIAMINOPIMELATE EPIMERASE"/>
    <property type="match status" value="1"/>
</dbReference>
<dbReference type="SUPFAM" id="SSF54506">
    <property type="entry name" value="Diaminopimelate epimerase-like"/>
    <property type="match status" value="1"/>
</dbReference>
<dbReference type="GO" id="GO:0008837">
    <property type="term" value="F:diaminopimelate epimerase activity"/>
    <property type="evidence" value="ECO:0007669"/>
    <property type="project" value="InterPro"/>
</dbReference>
<dbReference type="PANTHER" id="PTHR31689">
    <property type="entry name" value="DIAMINOPIMELATE EPIMERASE, CHLOROPLASTIC"/>
    <property type="match status" value="1"/>
</dbReference>
<protein>
    <recommendedName>
        <fullName evidence="4">Diaminopimelate epimerase</fullName>
    </recommendedName>
</protein>
<dbReference type="InterPro" id="IPR001653">
    <property type="entry name" value="DAP_epimerase_DapF"/>
</dbReference>
<evidence type="ECO:0000256" key="1">
    <source>
        <dbReference type="ARBA" id="ARBA00010219"/>
    </source>
</evidence>
<gene>
    <name evidence="3" type="ORF">S06H3_29667</name>
</gene>
<evidence type="ECO:0000256" key="2">
    <source>
        <dbReference type="ARBA" id="ARBA00023235"/>
    </source>
</evidence>
<name>X1N7W7_9ZZZZ</name>
<dbReference type="Pfam" id="PF01678">
    <property type="entry name" value="DAP_epimerase"/>
    <property type="match status" value="1"/>
</dbReference>
<dbReference type="GO" id="GO:0005829">
    <property type="term" value="C:cytosol"/>
    <property type="evidence" value="ECO:0007669"/>
    <property type="project" value="TreeGrafter"/>
</dbReference>
<dbReference type="AlphaFoldDB" id="X1N7W7"/>
<reference evidence="3" key="1">
    <citation type="journal article" date="2014" name="Front. Microbiol.">
        <title>High frequency of phylogenetically diverse reductive dehalogenase-homologous genes in deep subseafloor sedimentary metagenomes.</title>
        <authorList>
            <person name="Kawai M."/>
            <person name="Futagami T."/>
            <person name="Toyoda A."/>
            <person name="Takaki Y."/>
            <person name="Nishi S."/>
            <person name="Hori S."/>
            <person name="Arai W."/>
            <person name="Tsubouchi T."/>
            <person name="Morono Y."/>
            <person name="Uchiyama I."/>
            <person name="Ito T."/>
            <person name="Fujiyama A."/>
            <person name="Inagaki F."/>
            <person name="Takami H."/>
        </authorList>
    </citation>
    <scope>NUCLEOTIDE SEQUENCE</scope>
    <source>
        <strain evidence="3">Expedition CK06-06</strain>
    </source>
</reference>
<dbReference type="Gene3D" id="3.10.310.10">
    <property type="entry name" value="Diaminopimelate Epimerase, Chain A, domain 1"/>
    <property type="match status" value="1"/>
</dbReference>
<evidence type="ECO:0008006" key="4">
    <source>
        <dbReference type="Google" id="ProtNLM"/>
    </source>
</evidence>
<keyword evidence="2" id="KW-0413">Isomerase</keyword>
<organism evidence="3">
    <name type="scientific">marine sediment metagenome</name>
    <dbReference type="NCBI Taxonomy" id="412755"/>
    <lineage>
        <taxon>unclassified sequences</taxon>
        <taxon>metagenomes</taxon>
        <taxon>ecological metagenomes</taxon>
    </lineage>
</organism>
<proteinExistence type="inferred from homology"/>
<sequence length="162" mass="18083">MKFIKMHALGNDYIIFNSLFEVNDVPPHLIKNVCERHYGIGADGVIILLPSDKTKFKATIYNSDGSEAEISGNGIRCLGRYIYDLGILRKKNFSIETLAGVKEITIIENEGLVDKISVNMGKPEFKREKIPMKGKMGDPLNEEIIVGENQKILASFLLNLPS</sequence>
<comment type="similarity">
    <text evidence="1">Belongs to the diaminopimelate epimerase family.</text>
</comment>